<evidence type="ECO:0000313" key="2">
    <source>
        <dbReference type="EMBL" id="MBB6183470.1"/>
    </source>
</evidence>
<reference evidence="2 3" key="1">
    <citation type="submission" date="2020-08" db="EMBL/GenBank/DDBJ databases">
        <title>Genomic Encyclopedia of Type Strains, Phase IV (KMG-IV): sequencing the most valuable type-strain genomes for metagenomic binning, comparative biology and taxonomic classification.</title>
        <authorList>
            <person name="Goeker M."/>
        </authorList>
    </citation>
    <scope>NUCLEOTIDE SEQUENCE [LARGE SCALE GENOMIC DNA]</scope>
    <source>
        <strain evidence="2 3">DSM 107085</strain>
    </source>
</reference>
<evidence type="ECO:0000256" key="1">
    <source>
        <dbReference type="SAM" id="MobiDB-lite"/>
    </source>
</evidence>
<dbReference type="AlphaFoldDB" id="A0A841KER1"/>
<evidence type="ECO:0000313" key="3">
    <source>
        <dbReference type="Proteomes" id="UP000560000"/>
    </source>
</evidence>
<proteinExistence type="predicted"/>
<name>A0A841KER1_9GAMM</name>
<organism evidence="2 3">
    <name type="scientific">Oleiagrimonas soli</name>
    <dbReference type="NCBI Taxonomy" id="1543381"/>
    <lineage>
        <taxon>Bacteria</taxon>
        <taxon>Pseudomonadati</taxon>
        <taxon>Pseudomonadota</taxon>
        <taxon>Gammaproteobacteria</taxon>
        <taxon>Lysobacterales</taxon>
        <taxon>Rhodanobacteraceae</taxon>
        <taxon>Oleiagrimonas</taxon>
    </lineage>
</organism>
<dbReference type="RefSeq" id="WP_152569278.1">
    <property type="nucleotide sequence ID" value="NZ_JACHET010000001.1"/>
</dbReference>
<dbReference type="OrthoDB" id="5953216at2"/>
<dbReference type="Proteomes" id="UP000560000">
    <property type="component" value="Unassembled WGS sequence"/>
</dbReference>
<sequence>MGISVAGAKSGTDKKDGQKVIPTLVTVNSKGVVTDVSSGVKLDPKFQGLLEKTVSAMIKKPAMEHGHPISSQMILNMKLVTNKLDNGQYSVRFAYQSSKALPTGSWYWVHTAHGQLRLANRYASSDLSNTQFGQPQEIHQPGYYQRPQPSGR</sequence>
<gene>
    <name evidence="2" type="ORF">HNQ86_000815</name>
</gene>
<dbReference type="EMBL" id="JACHET010000001">
    <property type="protein sequence ID" value="MBB6183470.1"/>
    <property type="molecule type" value="Genomic_DNA"/>
</dbReference>
<feature type="region of interest" description="Disordered" evidence="1">
    <location>
        <begin position="128"/>
        <end position="152"/>
    </location>
</feature>
<accession>A0A841KER1</accession>
<comment type="caution">
    <text evidence="2">The sequence shown here is derived from an EMBL/GenBank/DDBJ whole genome shotgun (WGS) entry which is preliminary data.</text>
</comment>
<protein>
    <submittedName>
        <fullName evidence="2">Uncharacterized protein</fullName>
    </submittedName>
</protein>